<organism evidence="2 3">
    <name type="scientific">Bos mutus</name>
    <name type="common">wild yak</name>
    <dbReference type="NCBI Taxonomy" id="72004"/>
    <lineage>
        <taxon>Eukaryota</taxon>
        <taxon>Metazoa</taxon>
        <taxon>Chordata</taxon>
        <taxon>Craniata</taxon>
        <taxon>Vertebrata</taxon>
        <taxon>Euteleostomi</taxon>
        <taxon>Mammalia</taxon>
        <taxon>Eutheria</taxon>
        <taxon>Laurasiatheria</taxon>
        <taxon>Artiodactyla</taxon>
        <taxon>Ruminantia</taxon>
        <taxon>Pecora</taxon>
        <taxon>Bovidae</taxon>
        <taxon>Bovinae</taxon>
        <taxon>Bos</taxon>
    </lineage>
</organism>
<proteinExistence type="predicted"/>
<keyword evidence="3" id="KW-1185">Reference proteome</keyword>
<feature type="region of interest" description="Disordered" evidence="1">
    <location>
        <begin position="145"/>
        <end position="179"/>
    </location>
</feature>
<dbReference type="AlphaFoldDB" id="A0A6B0SHI1"/>
<feature type="region of interest" description="Disordered" evidence="1">
    <location>
        <begin position="1"/>
        <end position="27"/>
    </location>
</feature>
<feature type="compositionally biased region" description="Basic and acidic residues" evidence="1">
    <location>
        <begin position="145"/>
        <end position="168"/>
    </location>
</feature>
<evidence type="ECO:0000313" key="2">
    <source>
        <dbReference type="EMBL" id="MXQ98303.1"/>
    </source>
</evidence>
<evidence type="ECO:0000256" key="1">
    <source>
        <dbReference type="SAM" id="MobiDB-lite"/>
    </source>
</evidence>
<protein>
    <submittedName>
        <fullName evidence="2">Uncharacterized protein</fullName>
    </submittedName>
</protein>
<comment type="caution">
    <text evidence="2">The sequence shown here is derived from an EMBL/GenBank/DDBJ whole genome shotgun (WGS) entry which is preliminary data.</text>
</comment>
<sequence length="179" mass="19745">MLYMSPGGKREGTETPNCPRTGDRSVTQERCPDVKVDEVSWGIRQLDSERSRQMCTVTGEHLSPGWLSEHLLRHVARAAGSESCPHPVRTLDLLPAAPWTVIAKPAAAVGQRAGVVSPGVSSPPYSQFLIPIWLTQRRLSVKDGEHTKARIEGSKRQDLSQDGKEPRLKFAKQRTETGI</sequence>
<reference evidence="2" key="1">
    <citation type="submission" date="2019-10" db="EMBL/GenBank/DDBJ databases">
        <title>The sequence and de novo assembly of the wild yak genome.</title>
        <authorList>
            <person name="Liu Y."/>
        </authorList>
    </citation>
    <scope>NUCLEOTIDE SEQUENCE [LARGE SCALE GENOMIC DNA]</scope>
    <source>
        <strain evidence="2">WY2019</strain>
    </source>
</reference>
<gene>
    <name evidence="2" type="ORF">E5288_WYG018458</name>
</gene>
<name>A0A6B0SHI1_9CETA</name>
<evidence type="ECO:0000313" key="3">
    <source>
        <dbReference type="Proteomes" id="UP000322234"/>
    </source>
</evidence>
<dbReference type="EMBL" id="VBQZ03000229">
    <property type="protein sequence ID" value="MXQ98303.1"/>
    <property type="molecule type" value="Genomic_DNA"/>
</dbReference>
<accession>A0A6B0SHI1</accession>
<dbReference type="Proteomes" id="UP000322234">
    <property type="component" value="Unassembled WGS sequence"/>
</dbReference>